<dbReference type="EMBL" id="CP094533">
    <property type="protein sequence ID" value="UOE26924.1"/>
    <property type="molecule type" value="Genomic_DNA"/>
</dbReference>
<keyword evidence="2" id="KW-1003">Cell membrane</keyword>
<protein>
    <recommendedName>
        <fullName evidence="7">ABC3 transporter permease C-terminal domain-containing protein</fullName>
    </recommendedName>
</protein>
<organism evidence="8 9">
    <name type="scientific">Agromyces soli</name>
    <dbReference type="NCBI Taxonomy" id="659012"/>
    <lineage>
        <taxon>Bacteria</taxon>
        <taxon>Bacillati</taxon>
        <taxon>Actinomycetota</taxon>
        <taxon>Actinomycetes</taxon>
        <taxon>Micrococcales</taxon>
        <taxon>Microbacteriaceae</taxon>
        <taxon>Agromyces</taxon>
    </lineage>
</organism>
<accession>A0ABY4AVS6</accession>
<proteinExistence type="predicted"/>
<reference evidence="8 9" key="1">
    <citation type="submission" date="2022-03" db="EMBL/GenBank/DDBJ databases">
        <title>Agromyces sp. isolated from the gut of P. brevitarsis seulensis larvae.</title>
        <authorList>
            <person name="Won M."/>
            <person name="Kwon S.-W."/>
        </authorList>
    </citation>
    <scope>NUCLEOTIDE SEQUENCE [LARGE SCALE GENOMIC DNA]</scope>
    <source>
        <strain evidence="8 9">KACC 16215</strain>
    </source>
</reference>
<feature type="transmembrane region" description="Helical" evidence="6">
    <location>
        <begin position="299"/>
        <end position="325"/>
    </location>
</feature>
<feature type="transmembrane region" description="Helical" evidence="6">
    <location>
        <begin position="260"/>
        <end position="287"/>
    </location>
</feature>
<evidence type="ECO:0000256" key="3">
    <source>
        <dbReference type="ARBA" id="ARBA00022692"/>
    </source>
</evidence>
<evidence type="ECO:0000256" key="4">
    <source>
        <dbReference type="ARBA" id="ARBA00022989"/>
    </source>
</evidence>
<dbReference type="Pfam" id="PF02687">
    <property type="entry name" value="FtsX"/>
    <property type="match status" value="1"/>
</dbReference>
<dbReference type="Proteomes" id="UP000831304">
    <property type="component" value="Chromosome"/>
</dbReference>
<evidence type="ECO:0000259" key="7">
    <source>
        <dbReference type="Pfam" id="PF02687"/>
    </source>
</evidence>
<name>A0ABY4AVS6_9MICO</name>
<dbReference type="InterPro" id="IPR003838">
    <property type="entry name" value="ABC3_permease_C"/>
</dbReference>
<evidence type="ECO:0000256" key="2">
    <source>
        <dbReference type="ARBA" id="ARBA00022475"/>
    </source>
</evidence>
<evidence type="ECO:0000256" key="6">
    <source>
        <dbReference type="SAM" id="Phobius"/>
    </source>
</evidence>
<evidence type="ECO:0000313" key="9">
    <source>
        <dbReference type="Proteomes" id="UP000831304"/>
    </source>
</evidence>
<evidence type="ECO:0000256" key="1">
    <source>
        <dbReference type="ARBA" id="ARBA00004651"/>
    </source>
</evidence>
<keyword evidence="9" id="KW-1185">Reference proteome</keyword>
<gene>
    <name evidence="8" type="ORF">MTP13_03820</name>
</gene>
<feature type="transmembrane region" description="Helical" evidence="6">
    <location>
        <begin position="217"/>
        <end position="239"/>
    </location>
</feature>
<feature type="domain" description="ABC3 transporter permease C-terminal" evidence="7">
    <location>
        <begin position="223"/>
        <end position="326"/>
    </location>
</feature>
<keyword evidence="3 6" id="KW-0812">Transmembrane</keyword>
<keyword evidence="4 6" id="KW-1133">Transmembrane helix</keyword>
<keyword evidence="5 6" id="KW-0472">Membrane</keyword>
<evidence type="ECO:0000313" key="8">
    <source>
        <dbReference type="EMBL" id="UOE26924.1"/>
    </source>
</evidence>
<sequence>MGLLFGVSAALISGLCAAEVTTVLAILEASERYRDSGASVLIVTAEGQISGSLCEQLADIDGVRAAGAIREADEKLIVLTLPDSPIPLYEVSPGFPSLLTRHDPTIGGLTLGEDAATALAVGPGDSVDSLQGGAIVAETYAYPVDGRRIGYSFAALEPSSDERAFDECWVDAWPPLDGLDNLLLTAVQPSAAESGEPPQLSRLNARMGDTFDGPSRFAARLTGFSALLAGTLGFAVGWLSVRLRRLELASALHSGVRRGALTGMLLLEAAFWIVPASLVALTVSTLAASAAPDGLSMPVLVLGLRILYCGAVAAFAGTACGMATVRERHLFRYFKDR</sequence>
<comment type="subcellular location">
    <subcellularLocation>
        <location evidence="1">Cell membrane</location>
        <topology evidence="1">Multi-pass membrane protein</topology>
    </subcellularLocation>
</comment>
<evidence type="ECO:0000256" key="5">
    <source>
        <dbReference type="ARBA" id="ARBA00023136"/>
    </source>
</evidence>
<dbReference type="RefSeq" id="WP_243569760.1">
    <property type="nucleotide sequence ID" value="NZ_BAAARD010000011.1"/>
</dbReference>